<dbReference type="AlphaFoldDB" id="A0A0D9VU76"/>
<dbReference type="eggNOG" id="KOG1192">
    <property type="taxonomic scope" value="Eukaryota"/>
</dbReference>
<dbReference type="HOGENOM" id="CLU_001724_2_2_1"/>
<dbReference type="STRING" id="77586.A0A0D9VU76"/>
<evidence type="ECO:0000256" key="3">
    <source>
        <dbReference type="SAM" id="MobiDB-lite"/>
    </source>
</evidence>
<evidence type="ECO:0000256" key="1">
    <source>
        <dbReference type="ARBA" id="ARBA00009995"/>
    </source>
</evidence>
<reference evidence="4 5" key="1">
    <citation type="submission" date="2012-08" db="EMBL/GenBank/DDBJ databases">
        <title>Oryza genome evolution.</title>
        <authorList>
            <person name="Wing R.A."/>
        </authorList>
    </citation>
    <scope>NUCLEOTIDE SEQUENCE</scope>
</reference>
<dbReference type="GO" id="GO:0035251">
    <property type="term" value="F:UDP-glucosyltransferase activity"/>
    <property type="evidence" value="ECO:0007669"/>
    <property type="project" value="TreeGrafter"/>
</dbReference>
<feature type="region of interest" description="Disordered" evidence="3">
    <location>
        <begin position="496"/>
        <end position="520"/>
    </location>
</feature>
<accession>A0A0D9VU76</accession>
<dbReference type="Gramene" id="LPERR03G15640.1">
    <property type="protein sequence ID" value="LPERR03G15640.1"/>
    <property type="gene ID" value="LPERR03G15640"/>
</dbReference>
<evidence type="ECO:0000313" key="4">
    <source>
        <dbReference type="EnsemblPlants" id="LPERR03G15640.1"/>
    </source>
</evidence>
<protein>
    <recommendedName>
        <fullName evidence="6">Glycosyltransferase</fullName>
    </recommendedName>
</protein>
<dbReference type="PANTHER" id="PTHR48047">
    <property type="entry name" value="GLYCOSYLTRANSFERASE"/>
    <property type="match status" value="1"/>
</dbReference>
<dbReference type="PANTHER" id="PTHR48047:SF223">
    <property type="entry name" value="GLYCOSYLTRANSFERASE"/>
    <property type="match status" value="1"/>
</dbReference>
<organism evidence="4 5">
    <name type="scientific">Leersia perrieri</name>
    <dbReference type="NCBI Taxonomy" id="77586"/>
    <lineage>
        <taxon>Eukaryota</taxon>
        <taxon>Viridiplantae</taxon>
        <taxon>Streptophyta</taxon>
        <taxon>Embryophyta</taxon>
        <taxon>Tracheophyta</taxon>
        <taxon>Spermatophyta</taxon>
        <taxon>Magnoliopsida</taxon>
        <taxon>Liliopsida</taxon>
        <taxon>Poales</taxon>
        <taxon>Poaceae</taxon>
        <taxon>BOP clade</taxon>
        <taxon>Oryzoideae</taxon>
        <taxon>Oryzeae</taxon>
        <taxon>Oryzinae</taxon>
        <taxon>Leersia</taxon>
    </lineage>
</organism>
<dbReference type="SUPFAM" id="SSF53756">
    <property type="entry name" value="UDP-Glycosyltransferase/glycogen phosphorylase"/>
    <property type="match status" value="1"/>
</dbReference>
<evidence type="ECO:0000256" key="2">
    <source>
        <dbReference type="ARBA" id="ARBA00022679"/>
    </source>
</evidence>
<proteinExistence type="inferred from homology"/>
<evidence type="ECO:0008006" key="6">
    <source>
        <dbReference type="Google" id="ProtNLM"/>
    </source>
</evidence>
<keyword evidence="2" id="KW-0808">Transferase</keyword>
<reference evidence="4" key="3">
    <citation type="submission" date="2015-04" db="UniProtKB">
        <authorList>
            <consortium name="EnsemblPlants"/>
        </authorList>
    </citation>
    <scope>IDENTIFICATION</scope>
</reference>
<dbReference type="CDD" id="cd03784">
    <property type="entry name" value="GT1_Gtf-like"/>
    <property type="match status" value="1"/>
</dbReference>
<name>A0A0D9VU76_9ORYZ</name>
<reference evidence="5" key="2">
    <citation type="submission" date="2013-12" db="EMBL/GenBank/DDBJ databases">
        <authorList>
            <person name="Yu Y."/>
            <person name="Lee S."/>
            <person name="de Baynast K."/>
            <person name="Wissotski M."/>
            <person name="Liu L."/>
            <person name="Talag J."/>
            <person name="Goicoechea J."/>
            <person name="Angelova A."/>
            <person name="Jetty R."/>
            <person name="Kudrna D."/>
            <person name="Golser W."/>
            <person name="Rivera L."/>
            <person name="Zhang J."/>
            <person name="Wing R."/>
        </authorList>
    </citation>
    <scope>NUCLEOTIDE SEQUENCE</scope>
</reference>
<sequence length="520" mass="55865">MATAHFVFVPLMSQGHLIPAVDTAMLLATHGAVCTVIVTPASAARVRPTVESAQRSGLRLRLAEFPLDYAGAGLPEGVDSTDDGHVPPQFMPRYFLAVSRIRDAVERHLRDAASPPPTCVVADFCHPWTSGLAAALAVPRLTFFSTCALCLLCHHNLEKFRAFDGVVGDDEPVPVPGLPPTSTSSTITVTRAQAPRFFRGVPGWEKFADDVERAWAESDGDVINTFLEMEPEFVAGYVAARGTKVWTVGPVALYHRTTATLALRGHTHNSVAGAVDADECLRWLDGKDPSSVVYVSFGSIVDLEEKQTIELGLGLESSGHPFVWVVKSPNRHGETAASFLRDLEARVAGRGLLVWGWAPQALILSHGAVGAFVTHCGWNSTMEAATAGVAVVAWPHFADQFVNAKMAVEVLRIGVGVGVEEPVVYQRVKKEIVVGRETVEAAVRSAMDGGEEGEARRRRARALSAKATAAMREGGSSHANLVDLVKRFQPRHVVESGARNGKATSQLHPSADLELEIHGH</sequence>
<dbReference type="Pfam" id="PF00201">
    <property type="entry name" value="UDPGT"/>
    <property type="match status" value="1"/>
</dbReference>
<dbReference type="Proteomes" id="UP000032180">
    <property type="component" value="Chromosome 3"/>
</dbReference>
<evidence type="ECO:0000313" key="5">
    <source>
        <dbReference type="Proteomes" id="UP000032180"/>
    </source>
</evidence>
<comment type="similarity">
    <text evidence="1">Belongs to the UDP-glycosyltransferase family.</text>
</comment>
<dbReference type="InterPro" id="IPR002213">
    <property type="entry name" value="UDP_glucos_trans"/>
</dbReference>
<keyword evidence="5" id="KW-1185">Reference proteome</keyword>
<dbReference type="FunFam" id="3.40.50.2000:FF:000047">
    <property type="entry name" value="Glycosyltransferase"/>
    <property type="match status" value="1"/>
</dbReference>
<dbReference type="EnsemblPlants" id="LPERR03G15640.1">
    <property type="protein sequence ID" value="LPERR03G15640.1"/>
    <property type="gene ID" value="LPERR03G15640"/>
</dbReference>
<dbReference type="Gene3D" id="3.40.50.2000">
    <property type="entry name" value="Glycogen Phosphorylase B"/>
    <property type="match status" value="2"/>
</dbReference>